<accession>A0AAQ3QWB5</accession>
<dbReference type="AlphaFoldDB" id="A0AAQ3QWB5"/>
<evidence type="ECO:0008006" key="4">
    <source>
        <dbReference type="Google" id="ProtNLM"/>
    </source>
</evidence>
<protein>
    <recommendedName>
        <fullName evidence="4">Type II secretion system protein GspG C-terminal domain-containing protein</fullName>
    </recommendedName>
</protein>
<dbReference type="PROSITE" id="PS51257">
    <property type="entry name" value="PROKAR_LIPOPROTEIN"/>
    <property type="match status" value="1"/>
</dbReference>
<organism evidence="2 3">
    <name type="scientific">Rubellicoccus peritrichatus</name>
    <dbReference type="NCBI Taxonomy" id="3080537"/>
    <lineage>
        <taxon>Bacteria</taxon>
        <taxon>Pseudomonadati</taxon>
        <taxon>Verrucomicrobiota</taxon>
        <taxon>Opitutia</taxon>
        <taxon>Puniceicoccales</taxon>
        <taxon>Cerasicoccaceae</taxon>
        <taxon>Rubellicoccus</taxon>
    </lineage>
</organism>
<evidence type="ECO:0000256" key="1">
    <source>
        <dbReference type="SAM" id="Phobius"/>
    </source>
</evidence>
<keyword evidence="1" id="KW-0812">Transmembrane</keyword>
<dbReference type="SUPFAM" id="SSF54523">
    <property type="entry name" value="Pili subunits"/>
    <property type="match status" value="1"/>
</dbReference>
<gene>
    <name evidence="2" type="ORF">RZN69_01345</name>
</gene>
<dbReference type="RefSeq" id="WP_317834199.1">
    <property type="nucleotide sequence ID" value="NZ_CP136920.1"/>
</dbReference>
<keyword evidence="1" id="KW-1133">Transmembrane helix</keyword>
<keyword evidence="3" id="KW-1185">Reference proteome</keyword>
<keyword evidence="1" id="KW-0472">Membrane</keyword>
<sequence>MFKKIAITIGVIIALTITACWTFIVLLEGRAEEELEAAQQRLRSMGAPMTIEAILPPPIAEEDNAAILYREATQYEEKHRNALSKAEDIIWELQEGNDDEYIEIYEMDDASLEQIREIFKTPEVIEYLSFFENTAKRPHSRRDYSSYDKNKPAEFLMPTVGTHMDGIRFLDKRSSLRFLDGERKAAVADLETMGMIVQHASEDKLLISQLTAVASAGMLLRNIALADRHSLLSNSEIDSIKDYISNIQHYDDIIESYDTERLLLSEPIIELVKSGNTTHLQHVVPDKMLQLMRIVTPLIRWHLIRDHAYYLNATTEIRKMYQQPYHKVAHKISAFEKRLKIETKEEHFLFSSVLTVMEKIRQNALISDTTVQLTMIGLSLTQYHNDHGIYPETLDQLLPDYLRELPIDPFSGNRFIYRREGDGYLLYSIGLNMFDDGGTPNHEGLADENEGDLVWKGRGSLVTE</sequence>
<evidence type="ECO:0000313" key="2">
    <source>
        <dbReference type="EMBL" id="WOO41715.1"/>
    </source>
</evidence>
<dbReference type="Proteomes" id="UP001304300">
    <property type="component" value="Chromosome"/>
</dbReference>
<dbReference type="Gene3D" id="3.30.700.10">
    <property type="entry name" value="Glycoprotein, Type 4 Pilin"/>
    <property type="match status" value="1"/>
</dbReference>
<dbReference type="KEGG" id="puo:RZN69_01345"/>
<reference evidence="2 3" key="1">
    <citation type="submission" date="2023-10" db="EMBL/GenBank/DDBJ databases">
        <title>Rubellicoccus peritrichatus gen. nov., sp. nov., isolated from an algae of coral reef tank.</title>
        <authorList>
            <person name="Luo J."/>
        </authorList>
    </citation>
    <scope>NUCLEOTIDE SEQUENCE [LARGE SCALE GENOMIC DNA]</scope>
    <source>
        <strain evidence="2 3">CR14</strain>
    </source>
</reference>
<name>A0AAQ3QWB5_9BACT</name>
<dbReference type="InterPro" id="IPR045584">
    <property type="entry name" value="Pilin-like"/>
</dbReference>
<evidence type="ECO:0000313" key="3">
    <source>
        <dbReference type="Proteomes" id="UP001304300"/>
    </source>
</evidence>
<feature type="transmembrane region" description="Helical" evidence="1">
    <location>
        <begin position="7"/>
        <end position="27"/>
    </location>
</feature>
<dbReference type="EMBL" id="CP136920">
    <property type="protein sequence ID" value="WOO41715.1"/>
    <property type="molecule type" value="Genomic_DNA"/>
</dbReference>
<proteinExistence type="predicted"/>